<feature type="region of interest" description="Disordered" evidence="8">
    <location>
        <begin position="171"/>
        <end position="193"/>
    </location>
</feature>
<dbReference type="GO" id="GO:0000981">
    <property type="term" value="F:DNA-binding transcription factor activity, RNA polymerase II-specific"/>
    <property type="evidence" value="ECO:0007669"/>
    <property type="project" value="TreeGrafter"/>
</dbReference>
<evidence type="ECO:0000256" key="8">
    <source>
        <dbReference type="SAM" id="MobiDB-lite"/>
    </source>
</evidence>
<dbReference type="SMART" id="SM00355">
    <property type="entry name" value="ZnF_C2H2"/>
    <property type="match status" value="3"/>
</dbReference>
<dbReference type="InterPro" id="IPR013087">
    <property type="entry name" value="Znf_C2H2_type"/>
</dbReference>
<reference evidence="10" key="1">
    <citation type="submission" date="2023-03" db="EMBL/GenBank/DDBJ databases">
        <title>Massive genome expansion in bonnet fungi (Mycena s.s.) driven by repeated elements and novel gene families across ecological guilds.</title>
        <authorList>
            <consortium name="Lawrence Berkeley National Laboratory"/>
            <person name="Harder C.B."/>
            <person name="Miyauchi S."/>
            <person name="Viragh M."/>
            <person name="Kuo A."/>
            <person name="Thoen E."/>
            <person name="Andreopoulos B."/>
            <person name="Lu D."/>
            <person name="Skrede I."/>
            <person name="Drula E."/>
            <person name="Henrissat B."/>
            <person name="Morin E."/>
            <person name="Kohler A."/>
            <person name="Barry K."/>
            <person name="LaButti K."/>
            <person name="Morin E."/>
            <person name="Salamov A."/>
            <person name="Lipzen A."/>
            <person name="Mereny Z."/>
            <person name="Hegedus B."/>
            <person name="Baldrian P."/>
            <person name="Stursova M."/>
            <person name="Weitz H."/>
            <person name="Taylor A."/>
            <person name="Grigoriev I.V."/>
            <person name="Nagy L.G."/>
            <person name="Martin F."/>
            <person name="Kauserud H."/>
        </authorList>
    </citation>
    <scope>NUCLEOTIDE SEQUENCE</scope>
    <source>
        <strain evidence="10">CBHHK173m</strain>
    </source>
</reference>
<dbReference type="PROSITE" id="PS00028">
    <property type="entry name" value="ZINC_FINGER_C2H2_1"/>
    <property type="match status" value="1"/>
</dbReference>
<keyword evidence="3" id="KW-0677">Repeat</keyword>
<dbReference type="InterPro" id="IPR036236">
    <property type="entry name" value="Znf_C2H2_sf"/>
</dbReference>
<sequence>MPRVATASTSRSRSLPKGGKTPPCPPLSLRCSADGCLWSFARQCDLDRHARRHMSPAEKAKLMFKCPEHRCTHKTLQKSNLITHYNAKHSGVRPYICNECNYCAADPSCLYRHTLALHPSASQQPRVRKADSVTAQFPFTLERAGSPVPSLDSLPGLASWLAFSPAPSSSSDTDSLPSLSSSPSPSAPEDLPAPFYPAPSAPEAYWAPTLEEACRVLGTSIEPSPAPGPALQYPAQSLEVFAFEPEAGFFSEADTSLFSAADDLLFFTPAVAEPAYFADEAYPVYNSSFYPSYPSSSLSEAPYAPFMGEFTELLSY</sequence>
<comment type="subcellular location">
    <subcellularLocation>
        <location evidence="1">Nucleus</location>
    </subcellularLocation>
</comment>
<feature type="domain" description="C2H2-type" evidence="9">
    <location>
        <begin position="29"/>
        <end position="58"/>
    </location>
</feature>
<dbReference type="PANTHER" id="PTHR24388:SF54">
    <property type="entry name" value="PROTEIN ESCARGOT"/>
    <property type="match status" value="1"/>
</dbReference>
<dbReference type="SUPFAM" id="SSF57667">
    <property type="entry name" value="beta-beta-alpha zinc fingers"/>
    <property type="match status" value="1"/>
</dbReference>
<organism evidence="10 11">
    <name type="scientific">Mycena belliarum</name>
    <dbReference type="NCBI Taxonomy" id="1033014"/>
    <lineage>
        <taxon>Eukaryota</taxon>
        <taxon>Fungi</taxon>
        <taxon>Dikarya</taxon>
        <taxon>Basidiomycota</taxon>
        <taxon>Agaricomycotina</taxon>
        <taxon>Agaricomycetes</taxon>
        <taxon>Agaricomycetidae</taxon>
        <taxon>Agaricales</taxon>
        <taxon>Marasmiineae</taxon>
        <taxon>Mycenaceae</taxon>
        <taxon>Mycena</taxon>
    </lineage>
</organism>
<name>A0AAD6XHG1_9AGAR</name>
<dbReference type="GO" id="GO:0008270">
    <property type="term" value="F:zinc ion binding"/>
    <property type="evidence" value="ECO:0007669"/>
    <property type="project" value="UniProtKB-KW"/>
</dbReference>
<keyword evidence="11" id="KW-1185">Reference proteome</keyword>
<protein>
    <recommendedName>
        <fullName evidence="9">C2H2-type domain-containing protein</fullName>
    </recommendedName>
</protein>
<dbReference type="Gene3D" id="3.30.160.60">
    <property type="entry name" value="Classic Zinc Finger"/>
    <property type="match status" value="1"/>
</dbReference>
<dbReference type="EMBL" id="JARJCN010000061">
    <property type="protein sequence ID" value="KAJ7079286.1"/>
    <property type="molecule type" value="Genomic_DNA"/>
</dbReference>
<keyword evidence="5" id="KW-0862">Zinc</keyword>
<evidence type="ECO:0000313" key="11">
    <source>
        <dbReference type="Proteomes" id="UP001222325"/>
    </source>
</evidence>
<evidence type="ECO:0000256" key="5">
    <source>
        <dbReference type="ARBA" id="ARBA00022833"/>
    </source>
</evidence>
<evidence type="ECO:0000256" key="7">
    <source>
        <dbReference type="PROSITE-ProRule" id="PRU00042"/>
    </source>
</evidence>
<dbReference type="PANTHER" id="PTHR24388">
    <property type="entry name" value="ZINC FINGER PROTEIN"/>
    <property type="match status" value="1"/>
</dbReference>
<evidence type="ECO:0000256" key="3">
    <source>
        <dbReference type="ARBA" id="ARBA00022737"/>
    </source>
</evidence>
<evidence type="ECO:0000256" key="1">
    <source>
        <dbReference type="ARBA" id="ARBA00004123"/>
    </source>
</evidence>
<evidence type="ECO:0000256" key="2">
    <source>
        <dbReference type="ARBA" id="ARBA00022723"/>
    </source>
</evidence>
<evidence type="ECO:0000259" key="9">
    <source>
        <dbReference type="PROSITE" id="PS50157"/>
    </source>
</evidence>
<dbReference type="Proteomes" id="UP001222325">
    <property type="component" value="Unassembled WGS sequence"/>
</dbReference>
<evidence type="ECO:0000313" key="10">
    <source>
        <dbReference type="EMBL" id="KAJ7079286.1"/>
    </source>
</evidence>
<comment type="caution">
    <text evidence="10">The sequence shown here is derived from an EMBL/GenBank/DDBJ whole genome shotgun (WGS) entry which is preliminary data.</text>
</comment>
<evidence type="ECO:0000256" key="6">
    <source>
        <dbReference type="ARBA" id="ARBA00023242"/>
    </source>
</evidence>
<feature type="domain" description="C2H2-type" evidence="9">
    <location>
        <begin position="64"/>
        <end position="94"/>
    </location>
</feature>
<dbReference type="GO" id="GO:0005634">
    <property type="term" value="C:nucleus"/>
    <property type="evidence" value="ECO:0007669"/>
    <property type="project" value="UniProtKB-SubCell"/>
</dbReference>
<dbReference type="InterPro" id="IPR050527">
    <property type="entry name" value="Snail/Krueppel_Znf"/>
</dbReference>
<dbReference type="GO" id="GO:0000978">
    <property type="term" value="F:RNA polymerase II cis-regulatory region sequence-specific DNA binding"/>
    <property type="evidence" value="ECO:0007669"/>
    <property type="project" value="TreeGrafter"/>
</dbReference>
<evidence type="ECO:0000256" key="4">
    <source>
        <dbReference type="ARBA" id="ARBA00022771"/>
    </source>
</evidence>
<dbReference type="AlphaFoldDB" id="A0AAD6XHG1"/>
<dbReference type="PROSITE" id="PS50157">
    <property type="entry name" value="ZINC_FINGER_C2H2_2"/>
    <property type="match status" value="2"/>
</dbReference>
<feature type="region of interest" description="Disordered" evidence="8">
    <location>
        <begin position="1"/>
        <end position="22"/>
    </location>
</feature>
<gene>
    <name evidence="10" type="ORF">B0H15DRAFT_518573</name>
</gene>
<proteinExistence type="predicted"/>
<keyword evidence="6" id="KW-0539">Nucleus</keyword>
<keyword evidence="2" id="KW-0479">Metal-binding</keyword>
<accession>A0AAD6XHG1</accession>
<feature type="compositionally biased region" description="Low complexity" evidence="8">
    <location>
        <begin position="1"/>
        <end position="13"/>
    </location>
</feature>
<keyword evidence="4 7" id="KW-0863">Zinc-finger</keyword>